<keyword evidence="1" id="KW-0812">Transmembrane</keyword>
<dbReference type="RefSeq" id="WP_010837465.1">
    <property type="nucleotide sequence ID" value="NZ_QRCM01000001.1"/>
</dbReference>
<proteinExistence type="predicted"/>
<reference evidence="2 3" key="1">
    <citation type="submission" date="2018-07" db="EMBL/GenBank/DDBJ databases">
        <title>Genome sequence of Rhodococcus rhodnii ATCC 35071 from Rhodnius prolixus.</title>
        <authorList>
            <person name="Patel V."/>
            <person name="Vogel K.J."/>
        </authorList>
    </citation>
    <scope>NUCLEOTIDE SEQUENCE [LARGE SCALE GENOMIC DNA]</scope>
    <source>
        <strain evidence="2 3">ATCC 35071</strain>
    </source>
</reference>
<dbReference type="InterPro" id="IPR021214">
    <property type="entry name" value="DUF2568"/>
</dbReference>
<feature type="transmembrane region" description="Helical" evidence="1">
    <location>
        <begin position="94"/>
        <end position="114"/>
    </location>
</feature>
<evidence type="ECO:0000256" key="1">
    <source>
        <dbReference type="SAM" id="Phobius"/>
    </source>
</evidence>
<dbReference type="EMBL" id="QRCM01000001">
    <property type="protein sequence ID" value="TXG90160.1"/>
    <property type="molecule type" value="Genomic_DNA"/>
</dbReference>
<comment type="caution">
    <text evidence="2">The sequence shown here is derived from an EMBL/GenBank/DDBJ whole genome shotgun (WGS) entry which is preliminary data.</text>
</comment>
<protein>
    <submittedName>
        <fullName evidence="2">DUF2568 domain-containing protein</fullName>
    </submittedName>
</protein>
<name>A0A6P2CDY7_9NOCA</name>
<evidence type="ECO:0000313" key="3">
    <source>
        <dbReference type="Proteomes" id="UP000471120"/>
    </source>
</evidence>
<dbReference type="AlphaFoldDB" id="A0A6P2CDY7"/>
<gene>
    <name evidence="2" type="ORF">DW322_07925</name>
</gene>
<feature type="transmembrane region" description="Helical" evidence="1">
    <location>
        <begin position="6"/>
        <end position="25"/>
    </location>
</feature>
<dbReference type="Pfam" id="PF10823">
    <property type="entry name" value="DUF2568"/>
    <property type="match status" value="1"/>
</dbReference>
<keyword evidence="1" id="KW-1133">Transmembrane helix</keyword>
<feature type="transmembrane region" description="Helical" evidence="1">
    <location>
        <begin position="37"/>
        <end position="58"/>
    </location>
</feature>
<keyword evidence="1" id="KW-0472">Membrane</keyword>
<evidence type="ECO:0000313" key="2">
    <source>
        <dbReference type="EMBL" id="TXG90160.1"/>
    </source>
</evidence>
<feature type="transmembrane region" description="Helical" evidence="1">
    <location>
        <begin position="70"/>
        <end position="87"/>
    </location>
</feature>
<dbReference type="Proteomes" id="UP000471120">
    <property type="component" value="Unassembled WGS sequence"/>
</dbReference>
<organism evidence="2 3">
    <name type="scientific">Rhodococcus rhodnii</name>
    <dbReference type="NCBI Taxonomy" id="38312"/>
    <lineage>
        <taxon>Bacteria</taxon>
        <taxon>Bacillati</taxon>
        <taxon>Actinomycetota</taxon>
        <taxon>Actinomycetes</taxon>
        <taxon>Mycobacteriales</taxon>
        <taxon>Nocardiaceae</taxon>
        <taxon>Rhodococcus</taxon>
    </lineage>
</organism>
<sequence>MTTVYVWTVSLLLFVSEVVLMGALGHAVWRLAGRGPVGWAAAIGAVVVACVLWGLFAAPKAPVDVAAARYAVKIGLYGGTTALLAVAGVRTSWVLGFAGFSLAINVLALLPPVADAEL</sequence>
<accession>A0A6P2CDY7</accession>